<dbReference type="InterPro" id="IPR025711">
    <property type="entry name" value="PepSY"/>
</dbReference>
<accession>A0A1H2FML3</accession>
<dbReference type="OrthoDB" id="5772663at2"/>
<evidence type="ECO:0000256" key="1">
    <source>
        <dbReference type="SAM" id="SignalP"/>
    </source>
</evidence>
<dbReference type="RefSeq" id="WP_092385908.1">
    <property type="nucleotide sequence ID" value="NZ_LT629787.1"/>
</dbReference>
<keyword evidence="1" id="KW-0732">Signal</keyword>
<organism evidence="3 4">
    <name type="scientific">Halopseudomonas salegens</name>
    <dbReference type="NCBI Taxonomy" id="1434072"/>
    <lineage>
        <taxon>Bacteria</taxon>
        <taxon>Pseudomonadati</taxon>
        <taxon>Pseudomonadota</taxon>
        <taxon>Gammaproteobacteria</taxon>
        <taxon>Pseudomonadales</taxon>
        <taxon>Pseudomonadaceae</taxon>
        <taxon>Halopseudomonas</taxon>
    </lineage>
</organism>
<feature type="signal peptide" evidence="1">
    <location>
        <begin position="1"/>
        <end position="22"/>
    </location>
</feature>
<protein>
    <submittedName>
        <fullName evidence="3">Peptidase propeptide and YPEB domain-containing protein</fullName>
    </submittedName>
</protein>
<gene>
    <name evidence="3" type="ORF">SAMN05216210_1670</name>
</gene>
<dbReference type="Proteomes" id="UP000243924">
    <property type="component" value="Chromosome I"/>
</dbReference>
<keyword evidence="4" id="KW-1185">Reference proteome</keyword>
<evidence type="ECO:0000313" key="3">
    <source>
        <dbReference type="EMBL" id="SDU08559.1"/>
    </source>
</evidence>
<sequence length="101" mass="11231">MKKLIAISCITGLTLTSASAFADNISTEKTTLLVEQGIIMPLETLEEKALAIKPGQITDRDLEQDDGRYEYELDIRQEDGRKWDITLDASSGEAIKIELDD</sequence>
<dbReference type="AlphaFoldDB" id="A0A1H2FML3"/>
<dbReference type="Pfam" id="PF03413">
    <property type="entry name" value="PepSY"/>
    <property type="match status" value="1"/>
</dbReference>
<dbReference type="Gene3D" id="3.10.450.40">
    <property type="match status" value="1"/>
</dbReference>
<reference evidence="4" key="1">
    <citation type="submission" date="2016-10" db="EMBL/GenBank/DDBJ databases">
        <authorList>
            <person name="Varghese N."/>
            <person name="Submissions S."/>
        </authorList>
    </citation>
    <scope>NUCLEOTIDE SEQUENCE [LARGE SCALE GENOMIC DNA]</scope>
    <source>
        <strain evidence="4">CECT 8338</strain>
    </source>
</reference>
<evidence type="ECO:0000259" key="2">
    <source>
        <dbReference type="Pfam" id="PF03413"/>
    </source>
</evidence>
<feature type="domain" description="PepSY" evidence="2">
    <location>
        <begin position="40"/>
        <end position="98"/>
    </location>
</feature>
<dbReference type="EMBL" id="LT629787">
    <property type="protein sequence ID" value="SDU08559.1"/>
    <property type="molecule type" value="Genomic_DNA"/>
</dbReference>
<feature type="chain" id="PRO_5009274067" evidence="1">
    <location>
        <begin position="23"/>
        <end position="101"/>
    </location>
</feature>
<proteinExistence type="predicted"/>
<evidence type="ECO:0000313" key="4">
    <source>
        <dbReference type="Proteomes" id="UP000243924"/>
    </source>
</evidence>
<name>A0A1H2FML3_9GAMM</name>
<dbReference type="STRING" id="1434072.SAMN05216210_1670"/>